<gene>
    <name evidence="3" type="ORF">SAMN05444483_103348</name>
</gene>
<proteinExistence type="predicted"/>
<dbReference type="SUPFAM" id="SSF53901">
    <property type="entry name" value="Thiolase-like"/>
    <property type="match status" value="1"/>
</dbReference>
<dbReference type="GO" id="GO:0006633">
    <property type="term" value="P:fatty acid biosynthetic process"/>
    <property type="evidence" value="ECO:0007669"/>
    <property type="project" value="TreeGrafter"/>
</dbReference>
<keyword evidence="1" id="KW-0808">Transferase</keyword>
<name>A0A1M5FUL8_SALEC</name>
<organism evidence="3 4">
    <name type="scientific">Salegentibacter echinorum</name>
    <dbReference type="NCBI Taxonomy" id="1073325"/>
    <lineage>
        <taxon>Bacteria</taxon>
        <taxon>Pseudomonadati</taxon>
        <taxon>Bacteroidota</taxon>
        <taxon>Flavobacteriia</taxon>
        <taxon>Flavobacteriales</taxon>
        <taxon>Flavobacteriaceae</taxon>
        <taxon>Salegentibacter</taxon>
    </lineage>
</organism>
<dbReference type="PANTHER" id="PTHR11712">
    <property type="entry name" value="POLYKETIDE SYNTHASE-RELATED"/>
    <property type="match status" value="1"/>
</dbReference>
<accession>A0A1M5FUL8</accession>
<dbReference type="EMBL" id="FQVT01000003">
    <property type="protein sequence ID" value="SHF94882.1"/>
    <property type="molecule type" value="Genomic_DNA"/>
</dbReference>
<reference evidence="4" key="1">
    <citation type="submission" date="2016-11" db="EMBL/GenBank/DDBJ databases">
        <authorList>
            <person name="Varghese N."/>
            <person name="Submissions S."/>
        </authorList>
    </citation>
    <scope>NUCLEOTIDE SEQUENCE [LARGE SCALE GENOMIC DNA]</scope>
    <source>
        <strain evidence="4">DSM 24579</strain>
    </source>
</reference>
<evidence type="ECO:0000256" key="1">
    <source>
        <dbReference type="ARBA" id="ARBA00022679"/>
    </source>
</evidence>
<dbReference type="PANTHER" id="PTHR11712:SF336">
    <property type="entry name" value="3-OXOACYL-[ACYL-CARRIER-PROTEIN] SYNTHASE, MITOCHONDRIAL"/>
    <property type="match status" value="1"/>
</dbReference>
<evidence type="ECO:0000259" key="2">
    <source>
        <dbReference type="Pfam" id="PF13723"/>
    </source>
</evidence>
<dbReference type="InterPro" id="IPR000794">
    <property type="entry name" value="Beta-ketoacyl_synthase"/>
</dbReference>
<evidence type="ECO:0000313" key="4">
    <source>
        <dbReference type="Proteomes" id="UP000183945"/>
    </source>
</evidence>
<dbReference type="InterPro" id="IPR014030">
    <property type="entry name" value="Ketoacyl_synth_N"/>
</dbReference>
<dbReference type="GO" id="GO:0004315">
    <property type="term" value="F:3-oxoacyl-[acyl-carrier-protein] synthase activity"/>
    <property type="evidence" value="ECO:0007669"/>
    <property type="project" value="TreeGrafter"/>
</dbReference>
<dbReference type="STRING" id="1073325.SAMN05444483_103348"/>
<dbReference type="Proteomes" id="UP000183945">
    <property type="component" value="Unassembled WGS sequence"/>
</dbReference>
<dbReference type="Gene3D" id="3.40.47.10">
    <property type="match status" value="1"/>
</dbReference>
<dbReference type="AlphaFoldDB" id="A0A1M5FUL8"/>
<dbReference type="OrthoDB" id="1404523at2"/>
<evidence type="ECO:0000313" key="3">
    <source>
        <dbReference type="EMBL" id="SHF94882.1"/>
    </source>
</evidence>
<keyword evidence="4" id="KW-1185">Reference proteome</keyword>
<sequence>MKNKIYITGIGGISAQKNDFAENPLVYEQLIFKAHTPNFKEFIKPMALRRMSQAVKMGVTTALLALKDAKVELPEAIITGTGEGCKKDTERFLEKLLDQREDLLNPTPFIQSTHNTIGGQIALHLGCKNYNVTYSQNSASLESAFIDAQLLLSENPKSNNILVGGVDEVSEVISGFRNLDQQLKTKKIKNLDLFKDDSPGTIASEGSHFFLLTSEIKESTYAELIDLGIINSVSTQGLTSEVESFLTNNQLKPEDIDVVILGNNGDNRFDHFYENLQQGIFKNTQQLVYKHLIGEYETATGFAFLLAANILKSGEIPGILKANNIPEVKTKNILIYNQYLARDHSLSLLRAV</sequence>
<dbReference type="InterPro" id="IPR016039">
    <property type="entry name" value="Thiolase-like"/>
</dbReference>
<dbReference type="Pfam" id="PF13723">
    <property type="entry name" value="Ketoacyl-synt_2"/>
    <property type="match status" value="1"/>
</dbReference>
<feature type="domain" description="Beta-ketoacyl synthase-like N-terminal" evidence="2">
    <location>
        <begin position="40"/>
        <end position="163"/>
    </location>
</feature>
<protein>
    <submittedName>
        <fullName evidence="3">3-oxoacyl-(Acyl-carrier-protein) synthase</fullName>
    </submittedName>
</protein>
<dbReference type="RefSeq" id="WP_072878369.1">
    <property type="nucleotide sequence ID" value="NZ_FQVT01000003.1"/>
</dbReference>